<dbReference type="InterPro" id="IPR013783">
    <property type="entry name" value="Ig-like_fold"/>
</dbReference>
<name>A0A6J6M3K6_9ZZZZ</name>
<proteinExistence type="predicted"/>
<evidence type="ECO:0000313" key="2">
    <source>
        <dbReference type="EMBL" id="CAB4668730.1"/>
    </source>
</evidence>
<dbReference type="Gene3D" id="2.60.40.10">
    <property type="entry name" value="Immunoglobulins"/>
    <property type="match status" value="1"/>
</dbReference>
<organism evidence="2">
    <name type="scientific">freshwater metagenome</name>
    <dbReference type="NCBI Taxonomy" id="449393"/>
    <lineage>
        <taxon>unclassified sequences</taxon>
        <taxon>metagenomes</taxon>
        <taxon>ecological metagenomes</taxon>
    </lineage>
</organism>
<dbReference type="AlphaFoldDB" id="A0A6J6M3K6"/>
<feature type="domain" description="Bacterial Ig-like" evidence="1">
    <location>
        <begin position="236"/>
        <end position="312"/>
    </location>
</feature>
<dbReference type="InterPro" id="IPR032109">
    <property type="entry name" value="Big_3_5"/>
</dbReference>
<dbReference type="Pfam" id="PF16640">
    <property type="entry name" value="Big_3_5"/>
    <property type="match status" value="1"/>
</dbReference>
<evidence type="ECO:0000259" key="1">
    <source>
        <dbReference type="Pfam" id="PF16640"/>
    </source>
</evidence>
<sequence>MPNVNMHPRLARTLAATALAVGLGLASLTSAQAAPPAGFIATPNGMVGLSQTITIYAPSVAGQVVTIGLQLGAAATTVQTTIGTNGYGAAIWTPTSAGAWTVNALGSALSSGSTTITVAPMPTYTVLLAQNNLQSGVTDNLMGAVVAPIGTIAPTGNIQLTTGTGAGIVTSPLTGQYGTTTATAILPWIPTTAGVSSLYANFQPASGSQLASTSQLAQSAVVSAVQNLALRFPPNLYVGSPTVLQAVVGNGLPAGSVAFSLDGKGISGSIATTNGVASFQWSPTVTGVHTITANYSSSATGPSGTSTQTVNIQGARTADVITVDPPAQPVWSIAQPIVMTAGTSLTLAGTSQSGTTGVFSEQGPCVINGVALQALAPGQCQVTVVSPGNAALSPGNATYTVTVQAAPKGARR</sequence>
<reference evidence="2" key="1">
    <citation type="submission" date="2020-05" db="EMBL/GenBank/DDBJ databases">
        <authorList>
            <person name="Chiriac C."/>
            <person name="Salcher M."/>
            <person name="Ghai R."/>
            <person name="Kavagutti S V."/>
        </authorList>
    </citation>
    <scope>NUCLEOTIDE SEQUENCE</scope>
</reference>
<gene>
    <name evidence="2" type="ORF">UFOPK2310_00493</name>
</gene>
<protein>
    <submittedName>
        <fullName evidence="2">Unannotated protein</fullName>
    </submittedName>
</protein>
<accession>A0A6J6M3K6</accession>
<dbReference type="EMBL" id="CAEZWW010000043">
    <property type="protein sequence ID" value="CAB4668730.1"/>
    <property type="molecule type" value="Genomic_DNA"/>
</dbReference>